<accession>A0A382JWI0</accession>
<evidence type="ECO:0000313" key="2">
    <source>
        <dbReference type="EMBL" id="SVC15702.1"/>
    </source>
</evidence>
<proteinExistence type="predicted"/>
<dbReference type="Gene3D" id="3.40.50.2000">
    <property type="entry name" value="Glycogen Phosphorylase B"/>
    <property type="match status" value="2"/>
</dbReference>
<reference evidence="2" key="1">
    <citation type="submission" date="2018-05" db="EMBL/GenBank/DDBJ databases">
        <authorList>
            <person name="Lanie J.A."/>
            <person name="Ng W.-L."/>
            <person name="Kazmierczak K.M."/>
            <person name="Andrzejewski T.M."/>
            <person name="Davidsen T.M."/>
            <person name="Wayne K.J."/>
            <person name="Tettelin H."/>
            <person name="Glass J.I."/>
            <person name="Rusch D."/>
            <person name="Podicherti R."/>
            <person name="Tsui H.-C.T."/>
            <person name="Winkler M.E."/>
        </authorList>
    </citation>
    <scope>NUCLEOTIDE SEQUENCE</scope>
</reference>
<protein>
    <recommendedName>
        <fullName evidence="1">Glycosyltransferase subfamily 4-like N-terminal domain-containing protein</fullName>
    </recommendedName>
</protein>
<organism evidence="2">
    <name type="scientific">marine metagenome</name>
    <dbReference type="NCBI Taxonomy" id="408172"/>
    <lineage>
        <taxon>unclassified sequences</taxon>
        <taxon>metagenomes</taxon>
        <taxon>ecological metagenomes</taxon>
    </lineage>
</organism>
<sequence length="411" mass="47562">MKNVLIITYYWPPSGGPGVQRILKFSKYLPKYGWNPIILTVKEGDFPVKDISLKSNISDSDVYYSKSFSFHKIFNYLLGKKSTPAYQLSSSKTDNIITKIFRWIRFNLIVPDGRIGWYPDAVKIGSKIIRSNDIRVLFSSAPPYTTHLIAKTLSKKYNIPWAADFRDPWTDYYYYENKRLWITSIIDKHLEKKVINSANALITVSKTISENYKKGFIVIYNGYDEEDFNLVEKKENSRIIISHVGTMSKNQNPSYFFDAVHQLNNVGKKYQIDLIGSVHPDIINDIKINGYDYFINLVEYLPHHKAIIKMCQSDFLLLIITNVKKNMGLISAKIFEYIRSGSKIIMIGPPGGDAEKIINETNSGFCFDYHEKDTFKEILTKNNFKDTENYSKYSRENSTRLLADILNKINK</sequence>
<feature type="domain" description="Glycosyltransferase subfamily 4-like N-terminal" evidence="1">
    <location>
        <begin position="105"/>
        <end position="226"/>
    </location>
</feature>
<gene>
    <name evidence="2" type="ORF">METZ01_LOCUS268556</name>
</gene>
<dbReference type="InterPro" id="IPR028098">
    <property type="entry name" value="Glyco_trans_4-like_N"/>
</dbReference>
<dbReference type="AlphaFoldDB" id="A0A382JWI0"/>
<evidence type="ECO:0000259" key="1">
    <source>
        <dbReference type="Pfam" id="PF13439"/>
    </source>
</evidence>
<dbReference type="EMBL" id="UINC01076482">
    <property type="protein sequence ID" value="SVC15702.1"/>
    <property type="molecule type" value="Genomic_DNA"/>
</dbReference>
<name>A0A382JWI0_9ZZZZ</name>
<dbReference type="Pfam" id="PF13439">
    <property type="entry name" value="Glyco_transf_4"/>
    <property type="match status" value="1"/>
</dbReference>
<dbReference type="SUPFAM" id="SSF53756">
    <property type="entry name" value="UDP-Glycosyltransferase/glycogen phosphorylase"/>
    <property type="match status" value="1"/>
</dbReference>